<gene>
    <name evidence="2" type="ORF">LCGC14_2574020</name>
</gene>
<name>A0A0F9AGE6_9ZZZZ</name>
<feature type="compositionally biased region" description="Polar residues" evidence="1">
    <location>
        <begin position="75"/>
        <end position="85"/>
    </location>
</feature>
<dbReference type="EMBL" id="LAZR01042808">
    <property type="protein sequence ID" value="KKL08624.1"/>
    <property type="molecule type" value="Genomic_DNA"/>
</dbReference>
<protein>
    <submittedName>
        <fullName evidence="2">Uncharacterized protein</fullName>
    </submittedName>
</protein>
<feature type="region of interest" description="Disordered" evidence="1">
    <location>
        <begin position="63"/>
        <end position="91"/>
    </location>
</feature>
<organism evidence="2">
    <name type="scientific">marine sediment metagenome</name>
    <dbReference type="NCBI Taxonomy" id="412755"/>
    <lineage>
        <taxon>unclassified sequences</taxon>
        <taxon>metagenomes</taxon>
        <taxon>ecological metagenomes</taxon>
    </lineage>
</organism>
<sequence>MDWYRRSNDSHLVCYRCAVGRLRDGETPLLAIPRDFVGPQPPDWLQCADCHVVFERVDAAYVPRRDMEDLPDPTPSESGGSADTTNEGRTK</sequence>
<evidence type="ECO:0000256" key="1">
    <source>
        <dbReference type="SAM" id="MobiDB-lite"/>
    </source>
</evidence>
<accession>A0A0F9AGE6</accession>
<proteinExistence type="predicted"/>
<dbReference type="AlphaFoldDB" id="A0A0F9AGE6"/>
<evidence type="ECO:0000313" key="2">
    <source>
        <dbReference type="EMBL" id="KKL08624.1"/>
    </source>
</evidence>
<reference evidence="2" key="1">
    <citation type="journal article" date="2015" name="Nature">
        <title>Complex archaea that bridge the gap between prokaryotes and eukaryotes.</title>
        <authorList>
            <person name="Spang A."/>
            <person name="Saw J.H."/>
            <person name="Jorgensen S.L."/>
            <person name="Zaremba-Niedzwiedzka K."/>
            <person name="Martijn J."/>
            <person name="Lind A.E."/>
            <person name="van Eijk R."/>
            <person name="Schleper C."/>
            <person name="Guy L."/>
            <person name="Ettema T.J."/>
        </authorList>
    </citation>
    <scope>NUCLEOTIDE SEQUENCE</scope>
</reference>
<comment type="caution">
    <text evidence="2">The sequence shown here is derived from an EMBL/GenBank/DDBJ whole genome shotgun (WGS) entry which is preliminary data.</text>
</comment>